<dbReference type="InterPro" id="IPR057243">
    <property type="entry name" value="Integrin_I-EGF_CS"/>
</dbReference>
<dbReference type="SMART" id="SM01241">
    <property type="entry name" value="Integrin_b_cyt"/>
    <property type="match status" value="1"/>
</dbReference>
<dbReference type="InterPro" id="IPR036465">
    <property type="entry name" value="vWFA_dom_sf"/>
</dbReference>
<dbReference type="SUPFAM" id="SSF103575">
    <property type="entry name" value="Plexin repeat"/>
    <property type="match status" value="1"/>
</dbReference>
<dbReference type="GO" id="GO:0033627">
    <property type="term" value="P:cell adhesion mediated by integrin"/>
    <property type="evidence" value="ECO:0007669"/>
    <property type="project" value="TreeGrafter"/>
</dbReference>
<keyword evidence="3" id="KW-0245">EGF-like domain</keyword>
<keyword evidence="4 14" id="KW-0812">Transmembrane</keyword>
<dbReference type="SUPFAM" id="SSF53300">
    <property type="entry name" value="vWA-like"/>
    <property type="match status" value="1"/>
</dbReference>
<feature type="disulfide bond" evidence="13">
    <location>
        <begin position="544"/>
        <end position="553"/>
    </location>
</feature>
<name>A0A921YR20_MANSE</name>
<evidence type="ECO:0000256" key="8">
    <source>
        <dbReference type="ARBA" id="ARBA00022989"/>
    </source>
</evidence>
<dbReference type="EMBL" id="JH668307">
    <property type="protein sequence ID" value="KAG6444041.1"/>
    <property type="molecule type" value="Genomic_DNA"/>
</dbReference>
<keyword evidence="5 16" id="KW-0732">Signal</keyword>
<feature type="disulfide bond" evidence="13">
    <location>
        <begin position="459"/>
        <end position="468"/>
    </location>
</feature>
<evidence type="ECO:0000313" key="18">
    <source>
        <dbReference type="EMBL" id="KAG6444041.1"/>
    </source>
</evidence>
<dbReference type="Pfam" id="PF07974">
    <property type="entry name" value="EGF_2"/>
    <property type="match status" value="1"/>
</dbReference>
<dbReference type="PROSITE" id="PS00243">
    <property type="entry name" value="I_EGF_1"/>
    <property type="match status" value="2"/>
</dbReference>
<comment type="subcellular location">
    <subcellularLocation>
        <location evidence="14">Cell membrane</location>
        <topology evidence="14">Single-pass type I membrane protein</topology>
    </subcellularLocation>
    <subcellularLocation>
        <location evidence="1">Membrane</location>
        <topology evidence="1">Single-pass type I membrane protein</topology>
    </subcellularLocation>
</comment>
<dbReference type="GO" id="GO:0005925">
    <property type="term" value="C:focal adhesion"/>
    <property type="evidence" value="ECO:0007669"/>
    <property type="project" value="TreeGrafter"/>
</dbReference>
<dbReference type="GO" id="GO:0007160">
    <property type="term" value="P:cell-matrix adhesion"/>
    <property type="evidence" value="ECO:0007669"/>
    <property type="project" value="TreeGrafter"/>
</dbReference>
<dbReference type="InterPro" id="IPR014836">
    <property type="entry name" value="Integrin_bsu_cyt_dom"/>
</dbReference>
<feature type="disulfide bond" evidence="13">
    <location>
        <begin position="555"/>
        <end position="562"/>
    </location>
</feature>
<feature type="disulfide bond" evidence="13">
    <location>
        <begin position="539"/>
        <end position="570"/>
    </location>
</feature>
<organism evidence="18 19">
    <name type="scientific">Manduca sexta</name>
    <name type="common">Tobacco hawkmoth</name>
    <name type="synonym">Tobacco hornworm</name>
    <dbReference type="NCBI Taxonomy" id="7130"/>
    <lineage>
        <taxon>Eukaryota</taxon>
        <taxon>Metazoa</taxon>
        <taxon>Ecdysozoa</taxon>
        <taxon>Arthropoda</taxon>
        <taxon>Hexapoda</taxon>
        <taxon>Insecta</taxon>
        <taxon>Pterygota</taxon>
        <taxon>Neoptera</taxon>
        <taxon>Endopterygota</taxon>
        <taxon>Lepidoptera</taxon>
        <taxon>Glossata</taxon>
        <taxon>Ditrysia</taxon>
        <taxon>Bombycoidea</taxon>
        <taxon>Sphingidae</taxon>
        <taxon>Sphinginae</taxon>
        <taxon>Sphingini</taxon>
        <taxon>Manduca</taxon>
    </lineage>
</organism>
<evidence type="ECO:0000256" key="12">
    <source>
        <dbReference type="ARBA" id="ARBA00023180"/>
    </source>
</evidence>
<feature type="disulfide bond" evidence="13">
    <location>
        <begin position="499"/>
        <end position="504"/>
    </location>
</feature>
<feature type="disulfide bond" evidence="13">
    <location>
        <begin position="44"/>
        <end position="55"/>
    </location>
</feature>
<keyword evidence="8 15" id="KW-1133">Transmembrane helix</keyword>
<feature type="transmembrane region" description="Helical" evidence="15">
    <location>
        <begin position="693"/>
        <end position="715"/>
    </location>
</feature>
<feature type="disulfide bond" evidence="13">
    <location>
        <begin position="470"/>
        <end position="484"/>
    </location>
</feature>
<reference evidence="18" key="1">
    <citation type="journal article" date="2016" name="Insect Biochem. Mol. Biol.">
        <title>Multifaceted biological insights from a draft genome sequence of the tobacco hornworm moth, Manduca sexta.</title>
        <authorList>
            <person name="Kanost M.R."/>
            <person name="Arrese E.L."/>
            <person name="Cao X."/>
            <person name="Chen Y.R."/>
            <person name="Chellapilla S."/>
            <person name="Goldsmith M.R."/>
            <person name="Grosse-Wilde E."/>
            <person name="Heckel D.G."/>
            <person name="Herndon N."/>
            <person name="Jiang H."/>
            <person name="Papanicolaou A."/>
            <person name="Qu J."/>
            <person name="Soulages J.L."/>
            <person name="Vogel H."/>
            <person name="Walters J."/>
            <person name="Waterhouse R.M."/>
            <person name="Ahn S.J."/>
            <person name="Almeida F.C."/>
            <person name="An C."/>
            <person name="Aqrawi P."/>
            <person name="Bretschneider A."/>
            <person name="Bryant W.B."/>
            <person name="Bucks S."/>
            <person name="Chao H."/>
            <person name="Chevignon G."/>
            <person name="Christen J.M."/>
            <person name="Clarke D.F."/>
            <person name="Dittmer N.T."/>
            <person name="Ferguson L.C.F."/>
            <person name="Garavelou S."/>
            <person name="Gordon K.H.J."/>
            <person name="Gunaratna R.T."/>
            <person name="Han Y."/>
            <person name="Hauser F."/>
            <person name="He Y."/>
            <person name="Heidel-Fischer H."/>
            <person name="Hirsh A."/>
            <person name="Hu Y."/>
            <person name="Jiang H."/>
            <person name="Kalra D."/>
            <person name="Klinner C."/>
            <person name="Konig C."/>
            <person name="Kovar C."/>
            <person name="Kroll A.R."/>
            <person name="Kuwar S.S."/>
            <person name="Lee S.L."/>
            <person name="Lehman R."/>
            <person name="Li K."/>
            <person name="Li Z."/>
            <person name="Liang H."/>
            <person name="Lovelace S."/>
            <person name="Lu Z."/>
            <person name="Mansfield J.H."/>
            <person name="McCulloch K.J."/>
            <person name="Mathew T."/>
            <person name="Morton B."/>
            <person name="Muzny D.M."/>
            <person name="Neunemann D."/>
            <person name="Ongeri F."/>
            <person name="Pauchet Y."/>
            <person name="Pu L.L."/>
            <person name="Pyrousis I."/>
            <person name="Rao X.J."/>
            <person name="Redding A."/>
            <person name="Roesel C."/>
            <person name="Sanchez-Gracia A."/>
            <person name="Schaack S."/>
            <person name="Shukla A."/>
            <person name="Tetreau G."/>
            <person name="Wang Y."/>
            <person name="Xiong G.H."/>
            <person name="Traut W."/>
            <person name="Walsh T.K."/>
            <person name="Worley K.C."/>
            <person name="Wu D."/>
            <person name="Wu W."/>
            <person name="Wu Y.Q."/>
            <person name="Zhang X."/>
            <person name="Zou Z."/>
            <person name="Zucker H."/>
            <person name="Briscoe A.D."/>
            <person name="Burmester T."/>
            <person name="Clem R.J."/>
            <person name="Feyereisen R."/>
            <person name="Grimmelikhuijzen C.J.P."/>
            <person name="Hamodrakas S.J."/>
            <person name="Hansson B.S."/>
            <person name="Huguet E."/>
            <person name="Jermiin L.S."/>
            <person name="Lan Q."/>
            <person name="Lehman H.K."/>
            <person name="Lorenzen M."/>
            <person name="Merzendorfer H."/>
            <person name="Michalopoulos I."/>
            <person name="Morton D.B."/>
            <person name="Muthukrishnan S."/>
            <person name="Oakeshott J.G."/>
            <person name="Palmer W."/>
            <person name="Park Y."/>
            <person name="Passarelli A.L."/>
            <person name="Rozas J."/>
            <person name="Schwartz L.M."/>
            <person name="Smith W."/>
            <person name="Southgate A."/>
            <person name="Vilcinskas A."/>
            <person name="Vogt R."/>
            <person name="Wang P."/>
            <person name="Werren J."/>
            <person name="Yu X.Q."/>
            <person name="Zhou J.J."/>
            <person name="Brown S.J."/>
            <person name="Scherer S.E."/>
            <person name="Richards S."/>
            <person name="Blissard G.W."/>
        </authorList>
    </citation>
    <scope>NUCLEOTIDE SEQUENCE</scope>
</reference>
<dbReference type="Pfam" id="PF00362">
    <property type="entry name" value="Integrin_beta"/>
    <property type="match status" value="1"/>
</dbReference>
<gene>
    <name evidence="18" type="ORF">O3G_MSEX003154</name>
</gene>
<reference evidence="18" key="2">
    <citation type="submission" date="2020-12" db="EMBL/GenBank/DDBJ databases">
        <authorList>
            <person name="Kanost M."/>
        </authorList>
    </citation>
    <scope>NUCLEOTIDE SEQUENCE</scope>
</reference>
<feature type="disulfide bond" evidence="13">
    <location>
        <begin position="583"/>
        <end position="600"/>
    </location>
</feature>
<dbReference type="FunFam" id="2.10.25.10:FF:000036">
    <property type="entry name" value="Integrin beta"/>
    <property type="match status" value="1"/>
</dbReference>
<dbReference type="InterPro" id="IPR013111">
    <property type="entry name" value="EGF_extracell"/>
</dbReference>
<dbReference type="PIRSF" id="PIRSF002512">
    <property type="entry name" value="Integrin_B"/>
    <property type="match status" value="1"/>
</dbReference>
<feature type="disulfide bond" evidence="13">
    <location>
        <begin position="31"/>
        <end position="41"/>
    </location>
</feature>
<proteinExistence type="inferred from homology"/>
<dbReference type="GO" id="GO:0005178">
    <property type="term" value="F:integrin binding"/>
    <property type="evidence" value="ECO:0007669"/>
    <property type="project" value="TreeGrafter"/>
</dbReference>
<accession>A0A921YR20</accession>
<feature type="disulfide bond" evidence="13">
    <location>
        <begin position="506"/>
        <end position="515"/>
    </location>
</feature>
<keyword evidence="11 13" id="KW-1015">Disulfide bond</keyword>
<dbReference type="Pfam" id="PF08725">
    <property type="entry name" value="Integrin_b_cyt"/>
    <property type="match status" value="1"/>
</dbReference>
<evidence type="ECO:0000256" key="13">
    <source>
        <dbReference type="PIRSR" id="PIRSR002512-1"/>
    </source>
</evidence>
<feature type="disulfide bond" evidence="13">
    <location>
        <begin position="454"/>
        <end position="493"/>
    </location>
</feature>
<dbReference type="GO" id="GO:0098609">
    <property type="term" value="P:cell-cell adhesion"/>
    <property type="evidence" value="ECO:0007669"/>
    <property type="project" value="TreeGrafter"/>
</dbReference>
<evidence type="ECO:0000256" key="3">
    <source>
        <dbReference type="ARBA" id="ARBA00022536"/>
    </source>
</evidence>
<feature type="domain" description="VWFA" evidence="17">
    <location>
        <begin position="127"/>
        <end position="323"/>
    </location>
</feature>
<dbReference type="Gene3D" id="1.20.5.100">
    <property type="entry name" value="Cytochrome c1, transmembrane anchor, C-terminal"/>
    <property type="match status" value="1"/>
</dbReference>
<evidence type="ECO:0000256" key="6">
    <source>
        <dbReference type="ARBA" id="ARBA00022737"/>
    </source>
</evidence>
<dbReference type="AlphaFoldDB" id="A0A921YR20"/>
<dbReference type="Gene3D" id="2.10.25.10">
    <property type="entry name" value="Laminin"/>
    <property type="match status" value="3"/>
</dbReference>
<dbReference type="Proteomes" id="UP000791440">
    <property type="component" value="Unassembled WGS sequence"/>
</dbReference>
<keyword evidence="9 14" id="KW-0401">Integrin</keyword>
<evidence type="ECO:0000256" key="11">
    <source>
        <dbReference type="ARBA" id="ARBA00023157"/>
    </source>
</evidence>
<feature type="signal peptide" evidence="16">
    <location>
        <begin position="1"/>
        <end position="22"/>
    </location>
</feature>
<dbReference type="Gene3D" id="2.60.40.1510">
    <property type="entry name" value="ntegrin, alpha v. Chain A, domain 3"/>
    <property type="match status" value="1"/>
</dbReference>
<keyword evidence="10 15" id="KW-0472">Membrane</keyword>
<evidence type="ECO:0000256" key="9">
    <source>
        <dbReference type="ARBA" id="ARBA00023037"/>
    </source>
</evidence>
<feature type="disulfide bond" evidence="13">
    <location>
        <begin position="537"/>
        <end position="542"/>
    </location>
</feature>
<dbReference type="EMBL" id="JH668307">
    <property type="protein sequence ID" value="KAG6444040.1"/>
    <property type="molecule type" value="Genomic_DNA"/>
</dbReference>
<feature type="disulfide bond" evidence="13">
    <location>
        <begin position="34"/>
        <end position="66"/>
    </location>
</feature>
<dbReference type="SMART" id="SM00187">
    <property type="entry name" value="INB"/>
    <property type="match status" value="1"/>
</dbReference>
<evidence type="ECO:0000313" key="19">
    <source>
        <dbReference type="Proteomes" id="UP000791440"/>
    </source>
</evidence>
<dbReference type="GO" id="GO:0009986">
    <property type="term" value="C:cell surface"/>
    <property type="evidence" value="ECO:0007669"/>
    <property type="project" value="TreeGrafter"/>
</dbReference>
<dbReference type="InterPro" id="IPR002369">
    <property type="entry name" value="Integrin_bsu_VWA"/>
</dbReference>
<keyword evidence="12" id="KW-0325">Glycoprotein</keyword>
<keyword evidence="6" id="KW-0677">Repeat</keyword>
<protein>
    <recommendedName>
        <fullName evidence="14">Integrin beta</fullName>
    </recommendedName>
</protein>
<keyword evidence="19" id="KW-1185">Reference proteome</keyword>
<dbReference type="PROSITE" id="PS50234">
    <property type="entry name" value="VWFA"/>
    <property type="match status" value="1"/>
</dbReference>
<dbReference type="GO" id="GO:0016477">
    <property type="term" value="P:cell migration"/>
    <property type="evidence" value="ECO:0007669"/>
    <property type="project" value="TreeGrafter"/>
</dbReference>
<feature type="chain" id="PRO_5038276311" description="Integrin beta" evidence="16">
    <location>
        <begin position="23"/>
        <end position="766"/>
    </location>
</feature>
<evidence type="ECO:0000256" key="1">
    <source>
        <dbReference type="ARBA" id="ARBA00004479"/>
    </source>
</evidence>
<evidence type="ECO:0000256" key="2">
    <source>
        <dbReference type="ARBA" id="ARBA00007449"/>
    </source>
</evidence>
<dbReference type="GO" id="GO:0008305">
    <property type="term" value="C:integrin complex"/>
    <property type="evidence" value="ECO:0007669"/>
    <property type="project" value="TreeGrafter"/>
</dbReference>
<evidence type="ECO:0000256" key="5">
    <source>
        <dbReference type="ARBA" id="ARBA00022729"/>
    </source>
</evidence>
<feature type="disulfide bond" evidence="13">
    <location>
        <begin position="517"/>
        <end position="522"/>
    </location>
</feature>
<feature type="disulfide bond" evidence="13">
    <location>
        <begin position="501"/>
        <end position="531"/>
    </location>
</feature>
<evidence type="ECO:0000256" key="14">
    <source>
        <dbReference type="RuleBase" id="RU000633"/>
    </source>
</evidence>
<evidence type="ECO:0000256" key="4">
    <source>
        <dbReference type="ARBA" id="ARBA00022692"/>
    </source>
</evidence>
<dbReference type="SUPFAM" id="SSF57196">
    <property type="entry name" value="EGF/Laminin"/>
    <property type="match status" value="1"/>
</dbReference>
<feature type="disulfide bond" evidence="13">
    <location>
        <begin position="576"/>
        <end position="581"/>
    </location>
</feature>
<comment type="similarity">
    <text evidence="2 14">Belongs to the integrin beta chain family.</text>
</comment>
<dbReference type="Gene3D" id="3.40.50.410">
    <property type="entry name" value="von Willebrand factor, type A domain"/>
    <property type="match status" value="1"/>
</dbReference>
<evidence type="ECO:0000256" key="16">
    <source>
        <dbReference type="SAM" id="SignalP"/>
    </source>
</evidence>
<dbReference type="GO" id="GO:0007229">
    <property type="term" value="P:integrin-mediated signaling pathway"/>
    <property type="evidence" value="ECO:0007669"/>
    <property type="project" value="UniProtKB-KW"/>
</dbReference>
<dbReference type="InterPro" id="IPR002035">
    <property type="entry name" value="VWF_A"/>
</dbReference>
<keyword evidence="7 14" id="KW-0130">Cell adhesion</keyword>
<evidence type="ECO:0000256" key="15">
    <source>
        <dbReference type="SAM" id="Phobius"/>
    </source>
</evidence>
<evidence type="ECO:0000259" key="17">
    <source>
        <dbReference type="PROSITE" id="PS50234"/>
    </source>
</evidence>
<feature type="disulfide bond" evidence="13">
    <location>
        <begin position="619"/>
        <end position="689"/>
    </location>
</feature>
<comment type="caution">
    <text evidence="18">The sequence shown here is derived from an EMBL/GenBank/DDBJ whole genome shotgun (WGS) entry which is preliminary data.</text>
</comment>
<dbReference type="InterPro" id="IPR015812">
    <property type="entry name" value="Integrin_bsu"/>
</dbReference>
<evidence type="ECO:0000256" key="10">
    <source>
        <dbReference type="ARBA" id="ARBA00023136"/>
    </source>
</evidence>
<dbReference type="PANTHER" id="PTHR10082">
    <property type="entry name" value="INTEGRIN BETA SUBUNIT"/>
    <property type="match status" value="1"/>
</dbReference>
<feature type="disulfide bond" evidence="13">
    <location>
        <begin position="232"/>
        <end position="273"/>
    </location>
</feature>
<dbReference type="PANTHER" id="PTHR10082:SF60">
    <property type="entry name" value="INTEGRIN BETA-PS"/>
    <property type="match status" value="1"/>
</dbReference>
<dbReference type="PRINTS" id="PR01186">
    <property type="entry name" value="INTEGRINB"/>
</dbReference>
<evidence type="ECO:0000256" key="7">
    <source>
        <dbReference type="ARBA" id="ARBA00022889"/>
    </source>
</evidence>
<sequence>MLVKLTWVTLIVLLHLKGYLSSNSCEKQTTCQDCIRDQAGCVWCADNDSTIEKRCKLRNSFDSTWCPRKLQNPDSSVTSNKEHNQDFRTDRGNIIQIKPQRYTLKSRVGETLNFNFSFKGAKDYPVDLYFLFDASNTMKVIKNEIADQTEKIYETMKNITNDVYLGMGTFIDKNSIPFTGTIDNTTVYSFKHRLKLTTDYKKFKDSVTNISFGRNRDLPEGGLDALAQVIVCKEIIGWRNESRKIVVFVTDSPYHAAGDGKPAGITQPYDGKCYTDTVYSKELVMDYPSVSIINKLAAQNDVIILFLIHDKYEALYQDLSRTISGSKVKSYHGKGEADGSIVNILRDIYQKISKVLKLKTNVKIGNRKNIMMTFDPDCTQQNNDKICGTKSEEEKMFNGTLKILEYDNTVKYTIEVAIEGIGEKLSLDVDMITDCECAKEAKTTEYCNGEIRECGICRCGGERYGDKCACKRNVQNLYNDKITCIAKGSNDTCSNRGSCTCGTCSCLDGYEGKYCECNKDSCPRDTKNNLCSGHGKCVCGVCNCDRGWDKEDCHCPLSTEACQSSNDIICNNRGTCNCGQCKCRDIPEWYKRYDGQDDYCNLSPNPQYHMLQCRYLEDCAISFWNQRPCEDDKIITSWIDELTDVYTNSTEWNLCPEIKVDVGCYSSYVYKYNDDVYDIDVLVLKHKDCTKNYLIYGITCLAIIVFIGIATIVGWKLLTDAQDKREYLKFKKAHAADLTESCANPLYEPASVTFANPMFRKQSITN</sequence>